<dbReference type="GO" id="GO:0030288">
    <property type="term" value="C:outer membrane-bounded periplasmic space"/>
    <property type="evidence" value="ECO:0007669"/>
    <property type="project" value="InterPro"/>
</dbReference>
<evidence type="ECO:0000256" key="4">
    <source>
        <dbReference type="ARBA" id="ARBA00022475"/>
    </source>
</evidence>
<dbReference type="PANTHER" id="PTHR41164">
    <property type="entry name" value="CURLI PRODUCTION ASSEMBLY/TRANSPORT COMPONENT CSGG"/>
    <property type="match status" value="1"/>
</dbReference>
<dbReference type="EMBL" id="CP012154">
    <property type="protein sequence ID" value="AKS43140.1"/>
    <property type="molecule type" value="Genomic_DNA"/>
</dbReference>
<evidence type="ECO:0000256" key="3">
    <source>
        <dbReference type="ARBA" id="ARBA00014028"/>
    </source>
</evidence>
<dbReference type="RefSeq" id="WP_049726649.1">
    <property type="nucleotide sequence ID" value="NZ_CP012154.1"/>
</dbReference>
<dbReference type="InterPro" id="IPR005534">
    <property type="entry name" value="Curli_assmbl/transp-comp_CsgG"/>
</dbReference>
<dbReference type="STRING" id="1579979.WM2015_2783"/>
<keyword evidence="10" id="KW-1185">Reference proteome</keyword>
<dbReference type="AlphaFoldDB" id="A0A0K0XZP3"/>
<accession>A0A0K0XZP3</accession>
<keyword evidence="8" id="KW-0449">Lipoprotein</keyword>
<evidence type="ECO:0000256" key="7">
    <source>
        <dbReference type="ARBA" id="ARBA00023139"/>
    </source>
</evidence>
<dbReference type="Pfam" id="PF03783">
    <property type="entry name" value="CsgG"/>
    <property type="match status" value="1"/>
</dbReference>
<evidence type="ECO:0000256" key="2">
    <source>
        <dbReference type="ARBA" id="ARBA00008899"/>
    </source>
</evidence>
<protein>
    <recommendedName>
        <fullName evidence="3">Curli production assembly/transport component CsgG</fullName>
    </recommendedName>
</protein>
<organism evidence="9 10">
    <name type="scientific">Wenzhouxiangella marina</name>
    <dbReference type="NCBI Taxonomy" id="1579979"/>
    <lineage>
        <taxon>Bacteria</taxon>
        <taxon>Pseudomonadati</taxon>
        <taxon>Pseudomonadota</taxon>
        <taxon>Gammaproteobacteria</taxon>
        <taxon>Chromatiales</taxon>
        <taxon>Wenzhouxiangellaceae</taxon>
        <taxon>Wenzhouxiangella</taxon>
    </lineage>
</organism>
<name>A0A0K0XZP3_9GAMM</name>
<evidence type="ECO:0000256" key="5">
    <source>
        <dbReference type="ARBA" id="ARBA00022729"/>
    </source>
</evidence>
<evidence type="ECO:0000313" key="10">
    <source>
        <dbReference type="Proteomes" id="UP000066624"/>
    </source>
</evidence>
<dbReference type="KEGG" id="wma:WM2015_2783"/>
<comment type="similarity">
    <text evidence="2">Belongs to the CsgG family.</text>
</comment>
<evidence type="ECO:0000256" key="8">
    <source>
        <dbReference type="ARBA" id="ARBA00023288"/>
    </source>
</evidence>
<evidence type="ECO:0000256" key="6">
    <source>
        <dbReference type="ARBA" id="ARBA00023136"/>
    </source>
</evidence>
<keyword evidence="5" id="KW-0732">Signal</keyword>
<gene>
    <name evidence="9" type="ORF">WM2015_2783</name>
</gene>
<dbReference type="Proteomes" id="UP000066624">
    <property type="component" value="Chromosome"/>
</dbReference>
<keyword evidence="4" id="KW-1003">Cell membrane</keyword>
<dbReference type="Gene3D" id="3.40.50.10610">
    <property type="entry name" value="ABC-type transport auxiliary lipoprotein component"/>
    <property type="match status" value="1"/>
</dbReference>
<keyword evidence="7" id="KW-0564">Palmitate</keyword>
<evidence type="ECO:0000256" key="1">
    <source>
        <dbReference type="ARBA" id="ARBA00003989"/>
    </source>
</evidence>
<dbReference type="OrthoDB" id="551031at2"/>
<evidence type="ECO:0000313" key="9">
    <source>
        <dbReference type="EMBL" id="AKS43140.1"/>
    </source>
</evidence>
<keyword evidence="6" id="KW-0472">Membrane</keyword>
<comment type="function">
    <text evidence="1">May be involved in the biogenesis of curli organelles.</text>
</comment>
<reference evidence="9 10" key="1">
    <citation type="submission" date="2015-07" db="EMBL/GenBank/DDBJ databases">
        <authorList>
            <person name="Noorani M."/>
        </authorList>
    </citation>
    <scope>NUCLEOTIDE SEQUENCE [LARGE SCALE GENOMIC DNA]</scope>
    <source>
        <strain evidence="9 10">KCTC 42284</strain>
    </source>
</reference>
<dbReference type="PANTHER" id="PTHR41164:SF1">
    <property type="entry name" value="CURLI PRODUCTION ASSEMBLY_TRANSPORT COMPONENT CSGG"/>
    <property type="match status" value="1"/>
</dbReference>
<sequence>MKRILSKALVLGLILASGAALADRPVLGVAEFKNESGAGWWSGGVGWDLSGMLANELASTGAFRVVERSNLESVLNEQDLGASGRVRAESAARIGELTGAEYIVLGTITAYDEQTRSTGGGISFRGIGVGGRRTEAFLAVDLRVVNANSGEIEYVRTIEGRATGGGLNLSAYRGGFGGNLSNYEDTPAGEAIRAALMEITDYLECAMVTQSRRCLAEYEERDDTRRERTRSRLRF</sequence>
<proteinExistence type="inferred from homology"/>